<evidence type="ECO:0000313" key="4">
    <source>
        <dbReference type="Proteomes" id="UP000324585"/>
    </source>
</evidence>
<dbReference type="OrthoDB" id="27140at2759"/>
<feature type="compositionally biased region" description="Basic and acidic residues" evidence="1">
    <location>
        <begin position="40"/>
        <end position="54"/>
    </location>
</feature>
<dbReference type="SMART" id="SM00164">
    <property type="entry name" value="TBC"/>
    <property type="match status" value="1"/>
</dbReference>
<dbReference type="Pfam" id="PF00566">
    <property type="entry name" value="RabGAP-TBC"/>
    <property type="match status" value="1"/>
</dbReference>
<comment type="caution">
    <text evidence="3">The sequence shown here is derived from an EMBL/GenBank/DDBJ whole genome shotgun (WGS) entry which is preliminary data.</text>
</comment>
<organism evidence="3 4">
    <name type="scientific">Porphyridium purpureum</name>
    <name type="common">Red alga</name>
    <name type="synonym">Porphyridium cruentum</name>
    <dbReference type="NCBI Taxonomy" id="35688"/>
    <lineage>
        <taxon>Eukaryota</taxon>
        <taxon>Rhodophyta</taxon>
        <taxon>Bangiophyceae</taxon>
        <taxon>Porphyridiales</taxon>
        <taxon>Porphyridiaceae</taxon>
        <taxon>Porphyridium</taxon>
    </lineage>
</organism>
<proteinExistence type="predicted"/>
<dbReference type="PROSITE" id="PS50086">
    <property type="entry name" value="TBC_RABGAP"/>
    <property type="match status" value="1"/>
</dbReference>
<dbReference type="AlphaFoldDB" id="A0A5J4YUI8"/>
<evidence type="ECO:0000256" key="1">
    <source>
        <dbReference type="SAM" id="MobiDB-lite"/>
    </source>
</evidence>
<feature type="region of interest" description="Disordered" evidence="1">
    <location>
        <begin position="35"/>
        <end position="116"/>
    </location>
</feature>
<evidence type="ECO:0000259" key="2">
    <source>
        <dbReference type="PROSITE" id="PS50086"/>
    </source>
</evidence>
<evidence type="ECO:0000313" key="3">
    <source>
        <dbReference type="EMBL" id="KAA8494858.1"/>
    </source>
</evidence>
<accession>A0A5J4YUI8</accession>
<gene>
    <name evidence="3" type="ORF">FVE85_3099</name>
</gene>
<protein>
    <submittedName>
        <fullName evidence="3">TBC1 domain family member 5</fullName>
    </submittedName>
</protein>
<keyword evidence="4" id="KW-1185">Reference proteome</keyword>
<feature type="compositionally biased region" description="Basic and acidic residues" evidence="1">
    <location>
        <begin position="63"/>
        <end position="74"/>
    </location>
</feature>
<dbReference type="Gene3D" id="1.10.472.80">
    <property type="entry name" value="Ypt/Rab-GAP domain of gyp1p, domain 3"/>
    <property type="match status" value="1"/>
</dbReference>
<dbReference type="InterPro" id="IPR035969">
    <property type="entry name" value="Rab-GAP_TBC_sf"/>
</dbReference>
<dbReference type="InterPro" id="IPR000195">
    <property type="entry name" value="Rab-GAP-TBC_dom"/>
</dbReference>
<reference evidence="4" key="1">
    <citation type="journal article" date="2019" name="Nat. Commun.">
        <title>Expansion of phycobilisome linker gene families in mesophilic red algae.</title>
        <authorList>
            <person name="Lee J."/>
            <person name="Kim D."/>
            <person name="Bhattacharya D."/>
            <person name="Yoon H.S."/>
        </authorList>
    </citation>
    <scope>NUCLEOTIDE SEQUENCE [LARGE SCALE GENOMIC DNA]</scope>
    <source>
        <strain evidence="4">CCMP 1328</strain>
    </source>
</reference>
<name>A0A5J4YUI8_PORPP</name>
<dbReference type="PANTHER" id="PTHR22957:SF27">
    <property type="entry name" value="TBC1 DOMAIN FAMILY MEMBER 13"/>
    <property type="match status" value="1"/>
</dbReference>
<dbReference type="PANTHER" id="PTHR22957">
    <property type="entry name" value="TBC1 DOMAIN FAMILY MEMBER GTPASE-ACTIVATING PROTEIN"/>
    <property type="match status" value="1"/>
</dbReference>
<feature type="region of interest" description="Disordered" evidence="1">
    <location>
        <begin position="1"/>
        <end position="22"/>
    </location>
</feature>
<dbReference type="Gene3D" id="1.10.8.270">
    <property type="entry name" value="putative rabgap domain of human tbc1 domain family member 14 like domains"/>
    <property type="match status" value="1"/>
</dbReference>
<dbReference type="SUPFAM" id="SSF47923">
    <property type="entry name" value="Ypt/Rab-GAP domain of gyp1p"/>
    <property type="match status" value="2"/>
</dbReference>
<dbReference type="GO" id="GO:0006886">
    <property type="term" value="P:intracellular protein transport"/>
    <property type="evidence" value="ECO:0007669"/>
    <property type="project" value="TreeGrafter"/>
</dbReference>
<dbReference type="Proteomes" id="UP000324585">
    <property type="component" value="Unassembled WGS sequence"/>
</dbReference>
<dbReference type="EMBL" id="VRMN01000004">
    <property type="protein sequence ID" value="KAA8494858.1"/>
    <property type="molecule type" value="Genomic_DNA"/>
</dbReference>
<sequence>MEEVELENIELPHAESRKHSLGAAFESRLNTETLVPAARSRVENHGTVARKDQNRTPSQKVGDAVRHAKGKGSEDPGAASRQGPELNEPQKVSSQEPQRRAVASSMPARETNFHPHALPAKVRQERFSQCLHGDALVDVDVLARLVWIWGVPEDAAVARALTWKLLCGYLPEDRALWESTLAAKRTEYRNRVRELYVNPQEEEGVEMARNDPALEDDHPLSTAANSRWAQYFKDSAIRETINRDVKRTQPELDGFRPLEERLARILFVYARQRPKLSYKQGMNELGAVMLQVFHDGRGVPQSASSADSAADDAEADAFFCLEHILEEYARFFGDESAIQHEIDEFSQLLLFRDKPLSDHFARLKLDARFYYLRWLRLWLTQDFDMAGAVLIWDFLLSTSPTARVRWMRFLGLAFLQQKRTQLLRSDLSVCMKLLLHSGSGRADAFRLLRDAELLQCAPPDRSRGALAYR</sequence>
<feature type="domain" description="Rab-GAP TBC" evidence="2">
    <location>
        <begin position="153"/>
        <end position="399"/>
    </location>
</feature>
<dbReference type="OMA" id="FFCLEHI"/>
<dbReference type="GO" id="GO:0005096">
    <property type="term" value="F:GTPase activator activity"/>
    <property type="evidence" value="ECO:0007669"/>
    <property type="project" value="TreeGrafter"/>
</dbReference>